<keyword evidence="1" id="KW-0812">Transmembrane</keyword>
<accession>A0A644SRV0</accession>
<reference evidence="2" key="1">
    <citation type="submission" date="2019-08" db="EMBL/GenBank/DDBJ databases">
        <authorList>
            <person name="Kucharzyk K."/>
            <person name="Murdoch R.W."/>
            <person name="Higgins S."/>
            <person name="Loffler F."/>
        </authorList>
    </citation>
    <scope>NUCLEOTIDE SEQUENCE</scope>
</reference>
<name>A0A644SRV0_9ZZZZ</name>
<keyword evidence="1" id="KW-0472">Membrane</keyword>
<dbReference type="AlphaFoldDB" id="A0A644SRV0"/>
<dbReference type="SUPFAM" id="SSF52266">
    <property type="entry name" value="SGNH hydrolase"/>
    <property type="match status" value="1"/>
</dbReference>
<gene>
    <name evidence="2" type="ORF">SDC9_01937</name>
</gene>
<evidence type="ECO:0008006" key="3">
    <source>
        <dbReference type="Google" id="ProtNLM"/>
    </source>
</evidence>
<organism evidence="2">
    <name type="scientific">bioreactor metagenome</name>
    <dbReference type="NCBI Taxonomy" id="1076179"/>
    <lineage>
        <taxon>unclassified sequences</taxon>
        <taxon>metagenomes</taxon>
        <taxon>ecological metagenomes</taxon>
    </lineage>
</organism>
<feature type="transmembrane region" description="Helical" evidence="1">
    <location>
        <begin position="7"/>
        <end position="29"/>
    </location>
</feature>
<evidence type="ECO:0000313" key="2">
    <source>
        <dbReference type="EMBL" id="MPL56451.1"/>
    </source>
</evidence>
<dbReference type="EMBL" id="VSSQ01000003">
    <property type="protein sequence ID" value="MPL56451.1"/>
    <property type="molecule type" value="Genomic_DNA"/>
</dbReference>
<evidence type="ECO:0000256" key="1">
    <source>
        <dbReference type="SAM" id="Phobius"/>
    </source>
</evidence>
<proteinExistence type="predicted"/>
<comment type="caution">
    <text evidence="2">The sequence shown here is derived from an EMBL/GenBank/DDBJ whole genome shotgun (WGS) entry which is preliminary data.</text>
</comment>
<keyword evidence="1" id="KW-1133">Transmembrane helix</keyword>
<sequence>MKKFLLNLLKFIAFAIPFYVIAICLWSWMMPQFLAKNTRNKLASYGHLFSRAREAENVKNPDILFLGSSHAYRGFDTRVFTKQGIKAFNLGSSSQSPINTQVFLKQYLDKIQAKFVVYEVYAGTLCTDGVESSLDMLINGKIDKNAVDMSFKVHNLMTYNTLIYGYFRQIFNLNQNITEPEKQGDDFYLKNGGFVETTVARENTSLDFEKSKWELNDKQIQALKENIEILQQRKIPFILVQTPITKALYNSKTNNKEVDDLLSKLGKYKNFTGDFNFDDRKDFYDDNHMNQKAVVEFNEKFIEYLKTQNIKF</sequence>
<protein>
    <recommendedName>
        <fullName evidence="3">SGNH hydrolase-type esterase domain-containing protein</fullName>
    </recommendedName>
</protein>